<dbReference type="AlphaFoldDB" id="A0A8J9VC40"/>
<dbReference type="Proteomes" id="UP000838878">
    <property type="component" value="Chromosome 11"/>
</dbReference>
<dbReference type="EMBL" id="OV170231">
    <property type="protein sequence ID" value="CAH0716635.1"/>
    <property type="molecule type" value="Genomic_DNA"/>
</dbReference>
<protein>
    <submittedName>
        <fullName evidence="1">Uncharacterized protein</fullName>
    </submittedName>
</protein>
<feature type="non-terminal residue" evidence="1">
    <location>
        <position position="99"/>
    </location>
</feature>
<name>A0A8J9VC40_9NEOP</name>
<sequence length="99" mass="11086">MSDHQYGPIRTREGHAGGEYYLEREGALVALACILHEPAPACEREGCERDALDLHLKRIVSKRIINVSVLVVGEYRSTGAPGCQERPELFMLHAYTIHI</sequence>
<gene>
    <name evidence="1" type="ORF">BINO364_LOCUS3360</name>
</gene>
<proteinExistence type="predicted"/>
<evidence type="ECO:0000313" key="2">
    <source>
        <dbReference type="Proteomes" id="UP000838878"/>
    </source>
</evidence>
<organism evidence="1 2">
    <name type="scientific">Brenthis ino</name>
    <name type="common">lesser marbled fritillary</name>
    <dbReference type="NCBI Taxonomy" id="405034"/>
    <lineage>
        <taxon>Eukaryota</taxon>
        <taxon>Metazoa</taxon>
        <taxon>Ecdysozoa</taxon>
        <taxon>Arthropoda</taxon>
        <taxon>Hexapoda</taxon>
        <taxon>Insecta</taxon>
        <taxon>Pterygota</taxon>
        <taxon>Neoptera</taxon>
        <taxon>Endopterygota</taxon>
        <taxon>Lepidoptera</taxon>
        <taxon>Glossata</taxon>
        <taxon>Ditrysia</taxon>
        <taxon>Papilionoidea</taxon>
        <taxon>Nymphalidae</taxon>
        <taxon>Heliconiinae</taxon>
        <taxon>Argynnini</taxon>
        <taxon>Brenthis</taxon>
    </lineage>
</organism>
<reference evidence="1" key="1">
    <citation type="submission" date="2021-12" db="EMBL/GenBank/DDBJ databases">
        <authorList>
            <person name="Martin H S."/>
        </authorList>
    </citation>
    <scope>NUCLEOTIDE SEQUENCE</scope>
</reference>
<accession>A0A8J9VC40</accession>
<keyword evidence="2" id="KW-1185">Reference proteome</keyword>
<evidence type="ECO:0000313" key="1">
    <source>
        <dbReference type="EMBL" id="CAH0716635.1"/>
    </source>
</evidence>